<comment type="caution">
    <text evidence="8">The sequence shown here is derived from an EMBL/GenBank/DDBJ whole genome shotgun (WGS) entry which is preliminary data.</text>
</comment>
<organism evidence="8 9">
    <name type="scientific">Herbihabitans rhizosphaerae</name>
    <dbReference type="NCBI Taxonomy" id="1872711"/>
    <lineage>
        <taxon>Bacteria</taxon>
        <taxon>Bacillati</taxon>
        <taxon>Actinomycetota</taxon>
        <taxon>Actinomycetes</taxon>
        <taxon>Pseudonocardiales</taxon>
        <taxon>Pseudonocardiaceae</taxon>
        <taxon>Herbihabitans</taxon>
    </lineage>
</organism>
<feature type="binding site" evidence="7">
    <location>
        <position position="89"/>
    </location>
    <ligand>
        <name>Fe cation</name>
        <dbReference type="ChEBI" id="CHEBI:24875"/>
        <note>catalytic</note>
    </ligand>
</feature>
<keyword evidence="3 8" id="KW-0223">Dioxygenase</keyword>
<dbReference type="GO" id="GO:0016702">
    <property type="term" value="F:oxidoreductase activity, acting on single donors with incorporation of molecular oxygen, incorporation of two atoms of oxygen"/>
    <property type="evidence" value="ECO:0007669"/>
    <property type="project" value="InterPro"/>
</dbReference>
<dbReference type="Pfam" id="PF05995">
    <property type="entry name" value="CDO_I"/>
    <property type="match status" value="1"/>
</dbReference>
<evidence type="ECO:0000256" key="6">
    <source>
        <dbReference type="PIRSR" id="PIRSR610300-50"/>
    </source>
</evidence>
<feature type="binding site" evidence="7">
    <location>
        <position position="87"/>
    </location>
    <ligand>
        <name>Fe cation</name>
        <dbReference type="ChEBI" id="CHEBI:24875"/>
        <note>catalytic</note>
    </ligand>
</feature>
<keyword evidence="6" id="KW-0883">Thioether bond</keyword>
<keyword evidence="5 7" id="KW-0408">Iron</keyword>
<dbReference type="SUPFAM" id="SSF51182">
    <property type="entry name" value="RmlC-like cupins"/>
    <property type="match status" value="1"/>
</dbReference>
<keyword evidence="2 7" id="KW-0479">Metal-binding</keyword>
<evidence type="ECO:0000256" key="2">
    <source>
        <dbReference type="ARBA" id="ARBA00022723"/>
    </source>
</evidence>
<protein>
    <submittedName>
        <fullName evidence="8">Cysteine dioxygenase type I</fullName>
    </submittedName>
</protein>
<feature type="cross-link" description="3'-(S-cysteinyl)-tyrosine (Cys-Tyr)" evidence="6">
    <location>
        <begin position="93"/>
        <end position="150"/>
    </location>
</feature>
<evidence type="ECO:0000256" key="1">
    <source>
        <dbReference type="ARBA" id="ARBA00006622"/>
    </source>
</evidence>
<dbReference type="EMBL" id="SGWQ01000008">
    <property type="protein sequence ID" value="RZS34922.1"/>
    <property type="molecule type" value="Genomic_DNA"/>
</dbReference>
<gene>
    <name evidence="8" type="ORF">EV193_108272</name>
</gene>
<dbReference type="InterPro" id="IPR014710">
    <property type="entry name" value="RmlC-like_jellyroll"/>
</dbReference>
<dbReference type="InterPro" id="IPR011051">
    <property type="entry name" value="RmlC_Cupin_sf"/>
</dbReference>
<accession>A0A4Q7KHY7</accession>
<evidence type="ECO:0000256" key="7">
    <source>
        <dbReference type="PIRSR" id="PIRSR610300-51"/>
    </source>
</evidence>
<dbReference type="CDD" id="cd10548">
    <property type="entry name" value="cupin_CDO"/>
    <property type="match status" value="1"/>
</dbReference>
<dbReference type="OrthoDB" id="7059163at2"/>
<feature type="binding site" evidence="7">
    <location>
        <position position="134"/>
    </location>
    <ligand>
        <name>Fe cation</name>
        <dbReference type="ChEBI" id="CHEBI:24875"/>
        <note>catalytic</note>
    </ligand>
</feature>
<proteinExistence type="inferred from homology"/>
<keyword evidence="9" id="KW-1185">Reference proteome</keyword>
<evidence type="ECO:0000313" key="9">
    <source>
        <dbReference type="Proteomes" id="UP000294257"/>
    </source>
</evidence>
<sequence>MTTTLPHRVDNLTDLIDGVRTAVAAHADWADTAQLVAEQLRAHLPGPDVLTAEQRLDSGSHTLHVEPDGSFSIVALVWLPGRITRIHDHVTWCVLGVIHGVEQEELFDADLNLLCRNENQVGDVSGFAPPGDIHRVRNDSETTAITIHIYGTDVTRIGSSARRYYD</sequence>
<dbReference type="PANTHER" id="PTHR12918:SF1">
    <property type="entry name" value="CYSTEINE DIOXYGENASE TYPE 1"/>
    <property type="match status" value="1"/>
</dbReference>
<name>A0A4Q7KHY7_9PSEU</name>
<dbReference type="AlphaFoldDB" id="A0A4Q7KHY7"/>
<dbReference type="RefSeq" id="WP_130346387.1">
    <property type="nucleotide sequence ID" value="NZ_SGWQ01000008.1"/>
</dbReference>
<dbReference type="Proteomes" id="UP000294257">
    <property type="component" value="Unassembled WGS sequence"/>
</dbReference>
<evidence type="ECO:0000256" key="5">
    <source>
        <dbReference type="ARBA" id="ARBA00023004"/>
    </source>
</evidence>
<reference evidence="8 9" key="1">
    <citation type="submission" date="2019-02" db="EMBL/GenBank/DDBJ databases">
        <title>Genomic Encyclopedia of Type Strains, Phase IV (KMG-IV): sequencing the most valuable type-strain genomes for metagenomic binning, comparative biology and taxonomic classification.</title>
        <authorList>
            <person name="Goeker M."/>
        </authorList>
    </citation>
    <scope>NUCLEOTIDE SEQUENCE [LARGE SCALE GENOMIC DNA]</scope>
    <source>
        <strain evidence="8 9">DSM 101727</strain>
    </source>
</reference>
<dbReference type="PANTHER" id="PTHR12918">
    <property type="entry name" value="CYSTEINE DIOXYGENASE"/>
    <property type="match status" value="1"/>
</dbReference>
<dbReference type="InterPro" id="IPR010300">
    <property type="entry name" value="CDO_1"/>
</dbReference>
<comment type="similarity">
    <text evidence="1">Belongs to the cysteine dioxygenase family.</text>
</comment>
<evidence type="ECO:0000256" key="3">
    <source>
        <dbReference type="ARBA" id="ARBA00022964"/>
    </source>
</evidence>
<evidence type="ECO:0000256" key="4">
    <source>
        <dbReference type="ARBA" id="ARBA00023002"/>
    </source>
</evidence>
<dbReference type="GO" id="GO:0008198">
    <property type="term" value="F:ferrous iron binding"/>
    <property type="evidence" value="ECO:0007669"/>
    <property type="project" value="TreeGrafter"/>
</dbReference>
<dbReference type="Gene3D" id="2.60.120.10">
    <property type="entry name" value="Jelly Rolls"/>
    <property type="match status" value="1"/>
</dbReference>
<evidence type="ECO:0000313" key="8">
    <source>
        <dbReference type="EMBL" id="RZS34922.1"/>
    </source>
</evidence>
<keyword evidence="4" id="KW-0560">Oxidoreductase</keyword>